<dbReference type="PIRSF" id="PIRSF019714">
    <property type="entry name" value="Neuraminyllac-bd_haemagglutn"/>
    <property type="match status" value="1"/>
</dbReference>
<evidence type="ECO:0000256" key="4">
    <source>
        <dbReference type="ARBA" id="ARBA00023237"/>
    </source>
</evidence>
<dbReference type="GeneID" id="76197551"/>
<reference evidence="9" key="1">
    <citation type="submission" date="2014-12" db="EMBL/GenBank/DDBJ databases">
        <authorList>
            <person name="Smet A."/>
        </authorList>
    </citation>
    <scope>NUCLEOTIDE SEQUENCE [LARGE SCALE GENOMIC DNA]</scope>
</reference>
<comment type="subcellular location">
    <subcellularLocation>
        <location evidence="1">Cell outer membrane</location>
        <topology evidence="1">Lipid-anchor</topology>
    </subcellularLocation>
</comment>
<keyword evidence="4" id="KW-0998">Cell outer membrane</keyword>
<dbReference type="PROSITE" id="PS51257">
    <property type="entry name" value="PROKAR_LIPOPROTEIN"/>
    <property type="match status" value="1"/>
</dbReference>
<dbReference type="Pfam" id="PF05211">
    <property type="entry name" value="NLBH"/>
    <property type="match status" value="1"/>
</dbReference>
<dbReference type="Proteomes" id="UP000046090">
    <property type="component" value="Unassembled WGS sequence"/>
</dbReference>
<evidence type="ECO:0000256" key="7">
    <source>
        <dbReference type="ARBA" id="ARBA00032680"/>
    </source>
</evidence>
<dbReference type="SUPFAM" id="SSF159594">
    <property type="entry name" value="XCC0632-like"/>
    <property type="match status" value="1"/>
</dbReference>
<proteinExistence type="predicted"/>
<gene>
    <name evidence="8" type="ORF">HHE01_00730</name>
</gene>
<dbReference type="RefSeq" id="WP_015106708.1">
    <property type="nucleotide sequence ID" value="NZ_AP026684.1"/>
</dbReference>
<evidence type="ECO:0000256" key="1">
    <source>
        <dbReference type="ARBA" id="ARBA00004459"/>
    </source>
</evidence>
<dbReference type="GO" id="GO:0009279">
    <property type="term" value="C:cell outer membrane"/>
    <property type="evidence" value="ECO:0007669"/>
    <property type="project" value="UniProtKB-SubCell"/>
</dbReference>
<dbReference type="Gene3D" id="3.30.160.180">
    <property type="entry name" value="Putative neuraminyllactose-binding hemagglutinin homolog like domain"/>
    <property type="match status" value="1"/>
</dbReference>
<evidence type="ECO:0000256" key="5">
    <source>
        <dbReference type="ARBA" id="ARBA00023288"/>
    </source>
</evidence>
<evidence type="ECO:0000256" key="2">
    <source>
        <dbReference type="ARBA" id="ARBA00015547"/>
    </source>
</evidence>
<keyword evidence="9" id="KW-1185">Reference proteome</keyword>
<dbReference type="InterPro" id="IPR007876">
    <property type="entry name" value="NeuraminylLac-bd_hemagglutn"/>
</dbReference>
<evidence type="ECO:0000256" key="6">
    <source>
        <dbReference type="ARBA" id="ARBA00030949"/>
    </source>
</evidence>
<evidence type="ECO:0000313" key="8">
    <source>
        <dbReference type="EMBL" id="CRI35075.1"/>
    </source>
</evidence>
<evidence type="ECO:0000313" key="9">
    <source>
        <dbReference type="Proteomes" id="UP000046090"/>
    </source>
</evidence>
<dbReference type="InterPro" id="IPR038531">
    <property type="entry name" value="NeuraminylLac-bd_hemagglutn_sf"/>
</dbReference>
<protein>
    <recommendedName>
        <fullName evidence="2">Neuraminyllactose-binding hemagglutinin</fullName>
    </recommendedName>
    <alternativeName>
        <fullName evidence="7">Flagellar sheath adhesin</fullName>
    </alternativeName>
    <alternativeName>
        <fullName evidence="6">N-acetylneuraminyllactose-binding fibrillar hemagglutinin receptor-binding subunit</fullName>
    </alternativeName>
</protein>
<name>A0A0K2XMA2_HELHE</name>
<keyword evidence="3" id="KW-0472">Membrane</keyword>
<dbReference type="AlphaFoldDB" id="A0A0K2XMA2"/>
<keyword evidence="5" id="KW-0449">Lipoprotein</keyword>
<organism evidence="8 9">
    <name type="scientific">Helicobacter heilmannii</name>
    <dbReference type="NCBI Taxonomy" id="35817"/>
    <lineage>
        <taxon>Bacteria</taxon>
        <taxon>Pseudomonadati</taxon>
        <taxon>Campylobacterota</taxon>
        <taxon>Epsilonproteobacteria</taxon>
        <taxon>Campylobacterales</taxon>
        <taxon>Helicobacteraceae</taxon>
        <taxon>Helicobacter</taxon>
    </lineage>
</organism>
<accession>A0A0K2XMA2</accession>
<dbReference type="EMBL" id="CDMK01000003">
    <property type="protein sequence ID" value="CRI35075.1"/>
    <property type="molecule type" value="Genomic_DNA"/>
</dbReference>
<evidence type="ECO:0000256" key="3">
    <source>
        <dbReference type="ARBA" id="ARBA00023136"/>
    </source>
</evidence>
<sequence length="263" mass="29706">MQKITKSVLWALLGISLALSGCATNMASTTANAKKSIVSLDFNRRIDINQEEANHHTIAILTPNIQADENVQPYISKFQNALERQIQEIFQKKGYIIIHLESEQQLTPEQKNNIYTILKIKGWMGVLEDADININDPQDTNMDTTIDQSAGAIWFKFFEPKTGRTTHIVAINIGAEHAIAYSHSPQEIKVDGFSGANAISRGASLENLAETNIPSHAEMQRRHQEAIRTVLNKVYGFVIKKMVYWVTNTDLAQYRRVIDQIRK</sequence>
<dbReference type="OrthoDB" id="5328966at2"/>